<name>A0A1J5R223_9ZZZZ</name>
<gene>
    <name evidence="2" type="ORF">GALL_321600</name>
</gene>
<comment type="caution">
    <text evidence="2">The sequence shown here is derived from an EMBL/GenBank/DDBJ whole genome shotgun (WGS) entry which is preliminary data.</text>
</comment>
<keyword evidence="1" id="KW-0472">Membrane</keyword>
<protein>
    <submittedName>
        <fullName evidence="2">Uncharacterized protein</fullName>
    </submittedName>
</protein>
<keyword evidence="1" id="KW-1133">Transmembrane helix</keyword>
<keyword evidence="1" id="KW-0812">Transmembrane</keyword>
<evidence type="ECO:0000256" key="1">
    <source>
        <dbReference type="SAM" id="Phobius"/>
    </source>
</evidence>
<evidence type="ECO:0000313" key="2">
    <source>
        <dbReference type="EMBL" id="OIQ85996.1"/>
    </source>
</evidence>
<sequence length="213" mass="21427">MWSPQGADGEQEAKPALSNVWRFLMSPSRPLVAFLGVAFLGIAGIGVGASATFSDAVNATQTITAGTLNMTVAGPGGSTTTGKTVTLGSVGPVSSTFTTGPQLVTTTNSGNIVASAILLSASDSNNNATLQSELYVRIDSWSEPNKGGSKVLVYDGTLAYLEAHPISIMGPIAAGATDPFEVTFYAGSGSAPSLSNASMGGVVTPTITVSYNG</sequence>
<accession>A0A1J5R223</accession>
<feature type="transmembrane region" description="Helical" evidence="1">
    <location>
        <begin position="31"/>
        <end position="53"/>
    </location>
</feature>
<organism evidence="2">
    <name type="scientific">mine drainage metagenome</name>
    <dbReference type="NCBI Taxonomy" id="410659"/>
    <lineage>
        <taxon>unclassified sequences</taxon>
        <taxon>metagenomes</taxon>
        <taxon>ecological metagenomes</taxon>
    </lineage>
</organism>
<dbReference type="AlphaFoldDB" id="A0A1J5R223"/>
<reference evidence="2" key="1">
    <citation type="submission" date="2016-10" db="EMBL/GenBank/DDBJ databases">
        <title>Sequence of Gallionella enrichment culture.</title>
        <authorList>
            <person name="Poehlein A."/>
            <person name="Muehling M."/>
            <person name="Daniel R."/>
        </authorList>
    </citation>
    <scope>NUCLEOTIDE SEQUENCE</scope>
</reference>
<proteinExistence type="predicted"/>
<dbReference type="EMBL" id="MLJW01000507">
    <property type="protein sequence ID" value="OIQ85996.1"/>
    <property type="molecule type" value="Genomic_DNA"/>
</dbReference>